<dbReference type="EMBL" id="JAXIOK010000001">
    <property type="protein sequence ID" value="KAK4780732.1"/>
    <property type="molecule type" value="Genomic_DNA"/>
</dbReference>
<keyword evidence="3" id="KW-0341">Growth regulation</keyword>
<name>A0AAN7L6P4_9MYRT</name>
<evidence type="ECO:0000256" key="2">
    <source>
        <dbReference type="ARBA" id="ARBA00022473"/>
    </source>
</evidence>
<dbReference type="InterPro" id="IPR003676">
    <property type="entry name" value="SAUR_fam"/>
</dbReference>
<protein>
    <submittedName>
        <fullName evidence="4">Uncharacterized protein</fullName>
    </submittedName>
</protein>
<keyword evidence="2" id="KW-0217">Developmental protein</keyword>
<evidence type="ECO:0000313" key="5">
    <source>
        <dbReference type="Proteomes" id="UP001345219"/>
    </source>
</evidence>
<evidence type="ECO:0000256" key="3">
    <source>
        <dbReference type="ARBA" id="ARBA00022604"/>
    </source>
</evidence>
<reference evidence="4 5" key="1">
    <citation type="journal article" date="2023" name="Hortic Res">
        <title>Pangenome of water caltrop reveals structural variations and asymmetric subgenome divergence after allopolyploidization.</title>
        <authorList>
            <person name="Zhang X."/>
            <person name="Chen Y."/>
            <person name="Wang L."/>
            <person name="Yuan Y."/>
            <person name="Fang M."/>
            <person name="Shi L."/>
            <person name="Lu R."/>
            <person name="Comes H.P."/>
            <person name="Ma Y."/>
            <person name="Chen Y."/>
            <person name="Huang G."/>
            <person name="Zhou Y."/>
            <person name="Zheng Z."/>
            <person name="Qiu Y."/>
        </authorList>
    </citation>
    <scope>NUCLEOTIDE SEQUENCE [LARGE SCALE GENOMIC DNA]</scope>
    <source>
        <tissue evidence="4">Roots</tissue>
    </source>
</reference>
<dbReference type="GO" id="GO:0009733">
    <property type="term" value="P:response to auxin"/>
    <property type="evidence" value="ECO:0007669"/>
    <property type="project" value="InterPro"/>
</dbReference>
<comment type="similarity">
    <text evidence="1">Belongs to the ARG7 family.</text>
</comment>
<dbReference type="Proteomes" id="UP001345219">
    <property type="component" value="Chromosome 13"/>
</dbReference>
<keyword evidence="5" id="KW-1185">Reference proteome</keyword>
<evidence type="ECO:0000256" key="1">
    <source>
        <dbReference type="ARBA" id="ARBA00006974"/>
    </source>
</evidence>
<dbReference type="PANTHER" id="PTHR31374">
    <property type="entry name" value="AUXIN-INDUCED PROTEIN-LIKE-RELATED"/>
    <property type="match status" value="1"/>
</dbReference>
<comment type="caution">
    <text evidence="4">The sequence shown here is derived from an EMBL/GenBank/DDBJ whole genome shotgun (WGS) entry which is preliminary data.</text>
</comment>
<gene>
    <name evidence="4" type="ORF">SAY87_016838</name>
</gene>
<evidence type="ECO:0000313" key="4">
    <source>
        <dbReference type="EMBL" id="KAK4780732.1"/>
    </source>
</evidence>
<sequence>MDSFTKEKKNNNKKGNLITKTWERCKSFSRGGSHPSTIDTDLGLTRKSKSWHDPVMNGLATPGRSYLDHRRRSYEDDDKAHRIKGKHKVAPQGCFSVYVGPQKERFVVKTEYANHPLFRMLLEEAETEYGYSNTGPLELPCDVEVFRRILMELDSDDDGVGRRRKGCGFVHGGGGGLVGAYRLLSPSRMMVINQY</sequence>
<dbReference type="Pfam" id="PF02519">
    <property type="entry name" value="Auxin_inducible"/>
    <property type="match status" value="1"/>
</dbReference>
<accession>A0AAN7L6P4</accession>
<dbReference type="AlphaFoldDB" id="A0AAN7L6P4"/>
<proteinExistence type="inferred from homology"/>
<dbReference type="PANTHER" id="PTHR31374:SF118">
    <property type="entry name" value="OS01G0924966 PROTEIN"/>
    <property type="match status" value="1"/>
</dbReference>
<organism evidence="4 5">
    <name type="scientific">Trapa incisa</name>
    <dbReference type="NCBI Taxonomy" id="236973"/>
    <lineage>
        <taxon>Eukaryota</taxon>
        <taxon>Viridiplantae</taxon>
        <taxon>Streptophyta</taxon>
        <taxon>Embryophyta</taxon>
        <taxon>Tracheophyta</taxon>
        <taxon>Spermatophyta</taxon>
        <taxon>Magnoliopsida</taxon>
        <taxon>eudicotyledons</taxon>
        <taxon>Gunneridae</taxon>
        <taxon>Pentapetalae</taxon>
        <taxon>rosids</taxon>
        <taxon>malvids</taxon>
        <taxon>Myrtales</taxon>
        <taxon>Lythraceae</taxon>
        <taxon>Trapa</taxon>
    </lineage>
</organism>